<accession>A0A256F395</accession>
<evidence type="ECO:0000313" key="1">
    <source>
        <dbReference type="EMBL" id="OYR09253.1"/>
    </source>
</evidence>
<evidence type="ECO:0000313" key="2">
    <source>
        <dbReference type="Proteomes" id="UP000215590"/>
    </source>
</evidence>
<comment type="caution">
    <text evidence="1">The sequence shown here is derived from an EMBL/GenBank/DDBJ whole genome shotgun (WGS) entry which is preliminary data.</text>
</comment>
<proteinExistence type="predicted"/>
<dbReference type="RefSeq" id="WP_268876360.1">
    <property type="nucleotide sequence ID" value="NZ_JBHEEK010000022.1"/>
</dbReference>
<dbReference type="AlphaFoldDB" id="A0A256F395"/>
<protein>
    <submittedName>
        <fullName evidence="1">Uncharacterized protein</fullName>
    </submittedName>
</protein>
<reference evidence="1 2" key="1">
    <citation type="submission" date="2017-07" db="EMBL/GenBank/DDBJ databases">
        <title>Phylogenetic study on the rhizospheric bacterium Ochrobactrum sp. A44.</title>
        <authorList>
            <person name="Krzyzanowska D.M."/>
            <person name="Ossowicki A."/>
            <person name="Rajewska M."/>
            <person name="Maciag T."/>
            <person name="Kaczynski Z."/>
            <person name="Czerwicka M."/>
            <person name="Jafra S."/>
        </authorList>
    </citation>
    <scope>NUCLEOTIDE SEQUENCE [LARGE SCALE GENOMIC DNA]</scope>
    <source>
        <strain evidence="1 2">DSM 7216</strain>
    </source>
</reference>
<sequence>MVTNNIAALRQELIIEVMMRAITASDVSVRSDNKTTPFLREWL</sequence>
<dbReference type="Proteomes" id="UP000215590">
    <property type="component" value="Unassembled WGS sequence"/>
</dbReference>
<gene>
    <name evidence="1" type="ORF">CEV31_3886</name>
</gene>
<keyword evidence="2" id="KW-1185">Reference proteome</keyword>
<name>A0A256F395_9HYPH</name>
<organism evidence="1 2">
    <name type="scientific">Brucella thiophenivorans</name>
    <dbReference type="NCBI Taxonomy" id="571255"/>
    <lineage>
        <taxon>Bacteria</taxon>
        <taxon>Pseudomonadati</taxon>
        <taxon>Pseudomonadota</taxon>
        <taxon>Alphaproteobacteria</taxon>
        <taxon>Hyphomicrobiales</taxon>
        <taxon>Brucellaceae</taxon>
        <taxon>Brucella/Ochrobactrum group</taxon>
        <taxon>Brucella</taxon>
    </lineage>
</organism>
<dbReference type="EMBL" id="NNRJ01000064">
    <property type="protein sequence ID" value="OYR09253.1"/>
    <property type="molecule type" value="Genomic_DNA"/>
</dbReference>